<dbReference type="AlphaFoldDB" id="A0A371NG75"/>
<dbReference type="Proteomes" id="UP000256864">
    <property type="component" value="Unassembled WGS sequence"/>
</dbReference>
<name>A0A371NG75_9EURY</name>
<dbReference type="EMBL" id="QREL01000001">
    <property type="protein sequence ID" value="REE28968.1"/>
    <property type="molecule type" value="Genomic_DNA"/>
</dbReference>
<accession>A0A371NG75</accession>
<keyword evidence="2" id="KW-1185">Reference proteome</keyword>
<sequence>MIVFKGILEEMTEWRNLMDRKVLIIIAVAVVAVAAPVLAVGVFDEAIFSQIPYSYTSYTSIPSNKAGEASLGGYYSINGTGRDFNFSIVLPGAENFDTHEVNGTRICYNESGLSGTGHIDHIDVTWDTIYLLLRGDLKSAMFSTPLRGHYRMTCAAWDGGGNFSNDGRIFKGDFRINGVETFFGGNFTLRSENGRIVLSADYIHHPQGKPWEARRVKKDFYM</sequence>
<gene>
    <name evidence="1" type="ORF">C7452_0998</name>
</gene>
<proteinExistence type="predicted"/>
<reference evidence="1 2" key="1">
    <citation type="submission" date="2018-07" db="EMBL/GenBank/DDBJ databases">
        <title>Genomic Encyclopedia of Type Strains, Phase IV (KMG-IV): sequencing the most valuable type-strain genomes for metagenomic binning, comparative biology and taxonomic classification.</title>
        <authorList>
            <person name="Goeker M."/>
        </authorList>
    </citation>
    <scope>NUCLEOTIDE SEQUENCE [LARGE SCALE GENOMIC DNA]</scope>
    <source>
        <strain evidence="1 2">DSM 7466</strain>
    </source>
</reference>
<organism evidence="1 2">
    <name type="scientific">Methanothermobacter defluvii</name>
    <dbReference type="NCBI Taxonomy" id="49339"/>
    <lineage>
        <taxon>Archaea</taxon>
        <taxon>Methanobacteriati</taxon>
        <taxon>Methanobacteriota</taxon>
        <taxon>Methanomada group</taxon>
        <taxon>Methanobacteria</taxon>
        <taxon>Methanobacteriales</taxon>
        <taxon>Methanobacteriaceae</taxon>
        <taxon>Methanothermobacter</taxon>
    </lineage>
</organism>
<comment type="caution">
    <text evidence="1">The sequence shown here is derived from an EMBL/GenBank/DDBJ whole genome shotgun (WGS) entry which is preliminary data.</text>
</comment>
<evidence type="ECO:0000313" key="2">
    <source>
        <dbReference type="Proteomes" id="UP000256864"/>
    </source>
</evidence>
<evidence type="ECO:0000313" key="1">
    <source>
        <dbReference type="EMBL" id="REE28968.1"/>
    </source>
</evidence>
<protein>
    <submittedName>
        <fullName evidence="1">Uncharacterized protein</fullName>
    </submittedName>
</protein>